<feature type="transmembrane region" description="Helical" evidence="1">
    <location>
        <begin position="134"/>
        <end position="153"/>
    </location>
</feature>
<feature type="transmembrane region" description="Helical" evidence="1">
    <location>
        <begin position="201"/>
        <end position="222"/>
    </location>
</feature>
<keyword evidence="1" id="KW-1133">Transmembrane helix</keyword>
<dbReference type="OMA" id="MAINSDC"/>
<evidence type="ECO:0008006" key="4">
    <source>
        <dbReference type="Google" id="ProtNLM"/>
    </source>
</evidence>
<keyword evidence="1" id="KW-0472">Membrane</keyword>
<dbReference type="AlphaFoldDB" id="F4PWZ1"/>
<keyword evidence="3" id="KW-1185">Reference proteome</keyword>
<name>F4PWZ1_CACFS</name>
<feature type="transmembrane region" description="Helical" evidence="1">
    <location>
        <begin position="16"/>
        <end position="38"/>
    </location>
</feature>
<dbReference type="KEGG" id="dfa:DFA_06896"/>
<dbReference type="InterPro" id="IPR040291">
    <property type="entry name" value="DDB_G0287341-like"/>
</dbReference>
<dbReference type="EMBL" id="GL883013">
    <property type="protein sequence ID" value="EGG19794.1"/>
    <property type="molecule type" value="Genomic_DNA"/>
</dbReference>
<organism evidence="2 3">
    <name type="scientific">Cavenderia fasciculata</name>
    <name type="common">Slime mold</name>
    <name type="synonym">Dictyostelium fasciculatum</name>
    <dbReference type="NCBI Taxonomy" id="261658"/>
    <lineage>
        <taxon>Eukaryota</taxon>
        <taxon>Amoebozoa</taxon>
        <taxon>Evosea</taxon>
        <taxon>Eumycetozoa</taxon>
        <taxon>Dictyostelia</taxon>
        <taxon>Acytosteliales</taxon>
        <taxon>Cavenderiaceae</taxon>
        <taxon>Cavenderia</taxon>
    </lineage>
</organism>
<accession>F4PWZ1</accession>
<evidence type="ECO:0000313" key="3">
    <source>
        <dbReference type="Proteomes" id="UP000007797"/>
    </source>
</evidence>
<proteinExistence type="predicted"/>
<sequence length="231" mass="25733">MGMNLRSLTVSDKLSLLILLCSFATFAVLIPSFIMNWYSILGTVQDPNDETNAQVKWLQFSYTNAQLYEYPTGARKGPATTLRESNMKNLSSLMGVSLAFNIVAWVISIIIIISIFINRVIGFKHFTFAYIHKYLLSVAFLLVVISAFVVMRIPGAIKEDCSYPNDKTNDIASFICSLCINNTCDKYPYGVGINSSFGFEIGWNFTVSVVPIVLSGAIALYLTEVNKDKKK</sequence>
<dbReference type="RefSeq" id="XP_004358140.1">
    <property type="nucleotide sequence ID" value="XM_004358083.1"/>
</dbReference>
<keyword evidence="1" id="KW-0812">Transmembrane</keyword>
<dbReference type="Proteomes" id="UP000007797">
    <property type="component" value="Unassembled WGS sequence"/>
</dbReference>
<dbReference type="PANTHER" id="PTHR35202:SF4">
    <property type="entry name" value="DUF4199 DOMAIN-CONTAINING PROTEIN"/>
    <property type="match status" value="1"/>
</dbReference>
<reference evidence="3" key="1">
    <citation type="journal article" date="2011" name="Genome Res.">
        <title>Phylogeny-wide analysis of social amoeba genomes highlights ancient origins for complex intercellular communication.</title>
        <authorList>
            <person name="Heidel A.J."/>
            <person name="Lawal H.M."/>
            <person name="Felder M."/>
            <person name="Schilde C."/>
            <person name="Helps N.R."/>
            <person name="Tunggal B."/>
            <person name="Rivero F."/>
            <person name="John U."/>
            <person name="Schleicher M."/>
            <person name="Eichinger L."/>
            <person name="Platzer M."/>
            <person name="Noegel A.A."/>
            <person name="Schaap P."/>
            <person name="Gloeckner G."/>
        </authorList>
    </citation>
    <scope>NUCLEOTIDE SEQUENCE [LARGE SCALE GENOMIC DNA]</scope>
    <source>
        <strain evidence="3">SH3</strain>
    </source>
</reference>
<gene>
    <name evidence="2" type="ORF">DFA_06896</name>
</gene>
<dbReference type="PANTHER" id="PTHR35202">
    <property type="entry name" value="TRANSMEMBRANE PROTEIN-RELATED"/>
    <property type="match status" value="1"/>
</dbReference>
<dbReference type="GeneID" id="14872031"/>
<feature type="transmembrane region" description="Helical" evidence="1">
    <location>
        <begin position="98"/>
        <end position="122"/>
    </location>
</feature>
<evidence type="ECO:0000256" key="1">
    <source>
        <dbReference type="SAM" id="Phobius"/>
    </source>
</evidence>
<evidence type="ECO:0000313" key="2">
    <source>
        <dbReference type="EMBL" id="EGG19794.1"/>
    </source>
</evidence>
<protein>
    <recommendedName>
        <fullName evidence="4">Transmembrane protein</fullName>
    </recommendedName>
</protein>